<keyword evidence="5" id="KW-0119">Carbohydrate metabolism</keyword>
<protein>
    <submittedName>
        <fullName evidence="12">Glycoside hydrolase</fullName>
    </submittedName>
</protein>
<evidence type="ECO:0000256" key="5">
    <source>
        <dbReference type="ARBA" id="ARBA00023277"/>
    </source>
</evidence>
<feature type="compositionally biased region" description="Low complexity" evidence="9">
    <location>
        <begin position="515"/>
        <end position="553"/>
    </location>
</feature>
<keyword evidence="4 8" id="KW-0378">Hydrolase</keyword>
<dbReference type="Pfam" id="PF04616">
    <property type="entry name" value="Glyco_hydro_43"/>
    <property type="match status" value="1"/>
</dbReference>
<keyword evidence="2" id="KW-0858">Xylan degradation</keyword>
<dbReference type="InterPro" id="IPR005084">
    <property type="entry name" value="CBM6"/>
</dbReference>
<feature type="site" description="Important for catalytic activity, responsible for pKa modulation of the active site Glu and correct orientation of both the proton donor and substrate" evidence="7">
    <location>
        <position position="160"/>
    </location>
</feature>
<evidence type="ECO:0000313" key="12">
    <source>
        <dbReference type="EMBL" id="AUX23861.1"/>
    </source>
</evidence>
<feature type="region of interest" description="Disordered" evidence="9">
    <location>
        <begin position="466"/>
        <end position="553"/>
    </location>
</feature>
<dbReference type="InterPro" id="IPR023296">
    <property type="entry name" value="Glyco_hydro_beta-prop_sf"/>
</dbReference>
<evidence type="ECO:0000256" key="6">
    <source>
        <dbReference type="ARBA" id="ARBA00023295"/>
    </source>
</evidence>
<dbReference type="GO" id="GO:0030246">
    <property type="term" value="F:carbohydrate binding"/>
    <property type="evidence" value="ECO:0007669"/>
    <property type="project" value="InterPro"/>
</dbReference>
<dbReference type="GO" id="GO:0004553">
    <property type="term" value="F:hydrolase activity, hydrolyzing O-glycosyl compounds"/>
    <property type="evidence" value="ECO:0007669"/>
    <property type="project" value="InterPro"/>
</dbReference>
<evidence type="ECO:0000313" key="13">
    <source>
        <dbReference type="Proteomes" id="UP000295781"/>
    </source>
</evidence>
<feature type="domain" description="CBM6" evidence="11">
    <location>
        <begin position="338"/>
        <end position="461"/>
    </location>
</feature>
<reference evidence="12 13" key="1">
    <citation type="submission" date="2015-09" db="EMBL/GenBank/DDBJ databases">
        <title>Sorangium comparison.</title>
        <authorList>
            <person name="Zaburannyi N."/>
            <person name="Bunk B."/>
            <person name="Overmann J."/>
            <person name="Mueller R."/>
        </authorList>
    </citation>
    <scope>NUCLEOTIDE SEQUENCE [LARGE SCALE GENOMIC DNA]</scope>
    <source>
        <strain evidence="12 13">So ceGT47</strain>
    </source>
</reference>
<dbReference type="Gene3D" id="2.115.10.20">
    <property type="entry name" value="Glycosyl hydrolase domain, family 43"/>
    <property type="match status" value="1"/>
</dbReference>
<dbReference type="GO" id="GO:0045493">
    <property type="term" value="P:xylan catabolic process"/>
    <property type="evidence" value="ECO:0007669"/>
    <property type="project" value="UniProtKB-KW"/>
</dbReference>
<evidence type="ECO:0000256" key="2">
    <source>
        <dbReference type="ARBA" id="ARBA00022651"/>
    </source>
</evidence>
<evidence type="ECO:0000256" key="3">
    <source>
        <dbReference type="ARBA" id="ARBA00022729"/>
    </source>
</evidence>
<dbReference type="PANTHER" id="PTHR43772:SF2">
    <property type="entry name" value="PUTATIVE (AFU_ORTHOLOGUE AFUA_2G04480)-RELATED"/>
    <property type="match status" value="1"/>
</dbReference>
<evidence type="ECO:0000256" key="7">
    <source>
        <dbReference type="PIRSR" id="PIRSR606710-2"/>
    </source>
</evidence>
<dbReference type="SUPFAM" id="SSF49785">
    <property type="entry name" value="Galactose-binding domain-like"/>
    <property type="match status" value="1"/>
</dbReference>
<organism evidence="12 13">
    <name type="scientific">Sorangium cellulosum</name>
    <name type="common">Polyangium cellulosum</name>
    <dbReference type="NCBI Taxonomy" id="56"/>
    <lineage>
        <taxon>Bacteria</taxon>
        <taxon>Pseudomonadati</taxon>
        <taxon>Myxococcota</taxon>
        <taxon>Polyangia</taxon>
        <taxon>Polyangiales</taxon>
        <taxon>Polyangiaceae</taxon>
        <taxon>Sorangium</taxon>
    </lineage>
</organism>
<dbReference type="NCBIfam" id="TIGR03901">
    <property type="entry name" value="MYXO-CTERM"/>
    <property type="match status" value="1"/>
</dbReference>
<dbReference type="Pfam" id="PF03422">
    <property type="entry name" value="CBM_6"/>
    <property type="match status" value="1"/>
</dbReference>
<dbReference type="InterPro" id="IPR006710">
    <property type="entry name" value="Glyco_hydro_43"/>
</dbReference>
<dbReference type="PANTHER" id="PTHR43772">
    <property type="entry name" value="ENDO-1,4-BETA-XYLANASE"/>
    <property type="match status" value="1"/>
</dbReference>
<sequence>MATNTIPNQRKLLGMALLLCGVTALPSVSLADNPIVQTIYTPDPAPMVHGDTVYLYTGHDEDSATDWFGMNEWRVYSSTDMVNWTDHGSPLKYSDFGWAKGDAWAGQAIHRNGKFYYYVPMTSSSLNRMTIGVAVSDSPTGPFEDALGRPLITANCGDIDPTVLIDDDGQAYLYWGNPSTCYVKLNEDMISYQGDVVRVPMTAASFGQRTGEDDGRHTTKYEEGPWLYKRDGLYYLVYAAGPIPEYIAYSTSSSPTGPWTYRGVIMPTEGSSFTNHAGVIDYKGNSYFFYHNGALPGGGGFHRSTSVEQFTFNADGTFPTIKMTQAGAPGVGNLNPYVMTEAETIAWESGVETEACSEGGINVTSIEDGDYIKVKGVDFGTGAVSFDARVASATGGGSIELRLDSPTGTLVGTCMVQGTGGAQTWVTSSCAVDGATGIHDLYLKFTGGNGPLFNFNWWKFTPLDAPDPDPTGGGGAPSVGEGGAAGSGGSGGGGSVSSAATTGTGATAGTGATTGTGAAAAGSGTGGADAAPADGASDDAGGCACRVGSGPSSPAGALAALLALGAVAARRRRARGAGRSGAAAS</sequence>
<dbReference type="AlphaFoldDB" id="A0A4P2Q3Y0"/>
<keyword evidence="6 8" id="KW-0326">Glycosidase</keyword>
<name>A0A4P2Q3Y0_SORCE</name>
<keyword evidence="3 10" id="KW-0732">Signal</keyword>
<dbReference type="Proteomes" id="UP000295781">
    <property type="component" value="Chromosome"/>
</dbReference>
<gene>
    <name evidence="12" type="ORF">SOCEGT47_043910</name>
</gene>
<dbReference type="CDD" id="cd04084">
    <property type="entry name" value="CBM6_xylanase-like"/>
    <property type="match status" value="1"/>
</dbReference>
<dbReference type="InterPro" id="IPR008979">
    <property type="entry name" value="Galactose-bd-like_sf"/>
</dbReference>
<dbReference type="PROSITE" id="PS51175">
    <property type="entry name" value="CBM6"/>
    <property type="match status" value="1"/>
</dbReference>
<dbReference type="InterPro" id="IPR006584">
    <property type="entry name" value="Cellulose-bd_IV"/>
</dbReference>
<dbReference type="Gene3D" id="2.60.120.260">
    <property type="entry name" value="Galactose-binding domain-like"/>
    <property type="match status" value="1"/>
</dbReference>
<feature type="compositionally biased region" description="Gly residues" evidence="9">
    <location>
        <begin position="471"/>
        <end position="495"/>
    </location>
</feature>
<evidence type="ECO:0000256" key="9">
    <source>
        <dbReference type="SAM" id="MobiDB-lite"/>
    </source>
</evidence>
<evidence type="ECO:0000256" key="4">
    <source>
        <dbReference type="ARBA" id="ARBA00022801"/>
    </source>
</evidence>
<dbReference type="OrthoDB" id="5488121at2"/>
<dbReference type="SMART" id="SM00606">
    <property type="entry name" value="CBD_IV"/>
    <property type="match status" value="1"/>
</dbReference>
<feature type="signal peptide" evidence="10">
    <location>
        <begin position="1"/>
        <end position="31"/>
    </location>
</feature>
<evidence type="ECO:0000259" key="11">
    <source>
        <dbReference type="PROSITE" id="PS51175"/>
    </source>
</evidence>
<dbReference type="InterPro" id="IPR052176">
    <property type="entry name" value="Glycosyl_Hydrlase_43_Enz"/>
</dbReference>
<comment type="similarity">
    <text evidence="1 8">Belongs to the glycosyl hydrolase 43 family.</text>
</comment>
<dbReference type="SUPFAM" id="SSF75005">
    <property type="entry name" value="Arabinanase/levansucrase/invertase"/>
    <property type="match status" value="1"/>
</dbReference>
<evidence type="ECO:0000256" key="8">
    <source>
        <dbReference type="RuleBase" id="RU361187"/>
    </source>
</evidence>
<feature type="chain" id="PRO_5020625515" evidence="10">
    <location>
        <begin position="32"/>
        <end position="585"/>
    </location>
</feature>
<accession>A0A4P2Q3Y0</accession>
<proteinExistence type="inferred from homology"/>
<dbReference type="InterPro" id="IPR024038">
    <property type="entry name" value="MYXO-CTERM"/>
</dbReference>
<keyword evidence="2" id="KW-0624">Polysaccharide degradation</keyword>
<dbReference type="EMBL" id="CP012670">
    <property type="protein sequence ID" value="AUX23861.1"/>
    <property type="molecule type" value="Genomic_DNA"/>
</dbReference>
<dbReference type="CDD" id="cd18618">
    <property type="entry name" value="GH43_Xsa43E-like"/>
    <property type="match status" value="1"/>
</dbReference>
<evidence type="ECO:0000256" key="10">
    <source>
        <dbReference type="SAM" id="SignalP"/>
    </source>
</evidence>
<feature type="compositionally biased region" description="Low complexity" evidence="9">
    <location>
        <begin position="496"/>
        <end position="505"/>
    </location>
</feature>
<evidence type="ECO:0000256" key="1">
    <source>
        <dbReference type="ARBA" id="ARBA00009865"/>
    </source>
</evidence>